<dbReference type="EMBL" id="CCBN010000007">
    <property type="protein sequence ID" value="CDO54392.1"/>
    <property type="molecule type" value="Genomic_DNA"/>
</dbReference>
<feature type="compositionally biased region" description="Gly residues" evidence="1">
    <location>
        <begin position="909"/>
        <end position="920"/>
    </location>
</feature>
<feature type="compositionally biased region" description="Basic residues" evidence="1">
    <location>
        <begin position="49"/>
        <end position="60"/>
    </location>
</feature>
<name>A0A0J9XAA3_GEOCN</name>
<gene>
    <name evidence="3" type="ORF">BN980_GECA07s03937g</name>
</gene>
<comment type="caution">
    <text evidence="3">The sequence shown here is derived from an EMBL/GenBank/DDBJ whole genome shotgun (WGS) entry which is preliminary data.</text>
</comment>
<organism evidence="3 4">
    <name type="scientific">Geotrichum candidum</name>
    <name type="common">Oospora lactis</name>
    <name type="synonym">Dipodascus geotrichum</name>
    <dbReference type="NCBI Taxonomy" id="1173061"/>
    <lineage>
        <taxon>Eukaryota</taxon>
        <taxon>Fungi</taxon>
        <taxon>Dikarya</taxon>
        <taxon>Ascomycota</taxon>
        <taxon>Saccharomycotina</taxon>
        <taxon>Dipodascomycetes</taxon>
        <taxon>Dipodascales</taxon>
        <taxon>Dipodascaceae</taxon>
        <taxon>Geotrichum</taxon>
    </lineage>
</organism>
<dbReference type="Proteomes" id="UP000242525">
    <property type="component" value="Unassembled WGS sequence"/>
</dbReference>
<evidence type="ECO:0000313" key="3">
    <source>
        <dbReference type="EMBL" id="CDO54392.1"/>
    </source>
</evidence>
<feature type="region of interest" description="Disordered" evidence="1">
    <location>
        <begin position="854"/>
        <end position="930"/>
    </location>
</feature>
<keyword evidence="4" id="KW-1185">Reference proteome</keyword>
<dbReference type="InterPro" id="IPR013665">
    <property type="entry name" value="Sfi1_dom"/>
</dbReference>
<dbReference type="Pfam" id="PF08457">
    <property type="entry name" value="Sfi1"/>
    <property type="match status" value="1"/>
</dbReference>
<evidence type="ECO:0000259" key="2">
    <source>
        <dbReference type="Pfam" id="PF08457"/>
    </source>
</evidence>
<proteinExistence type="predicted"/>
<dbReference type="STRING" id="1173061.A0A0J9XAA3"/>
<evidence type="ECO:0000256" key="1">
    <source>
        <dbReference type="SAM" id="MobiDB-lite"/>
    </source>
</evidence>
<dbReference type="OrthoDB" id="10571505at2759"/>
<reference evidence="3" key="1">
    <citation type="submission" date="2014-03" db="EMBL/GenBank/DDBJ databases">
        <authorList>
            <person name="Casaregola S."/>
        </authorList>
    </citation>
    <scope>NUCLEOTIDE SEQUENCE [LARGE SCALE GENOMIC DNA]</scope>
    <source>
        <strain evidence="3">CLIB 918</strain>
    </source>
</reference>
<accession>A0A0J9XAA3</accession>
<protein>
    <submittedName>
        <fullName evidence="3">Similar to Saccharomyces cerevisiae YLL003W SFI1 Centrin (Cdc31p)-binding protein required for spindle pole body (SPB) duplication</fullName>
    </submittedName>
</protein>
<dbReference type="AlphaFoldDB" id="A0A0J9XAA3"/>
<feature type="region of interest" description="Disordered" evidence="1">
    <location>
        <begin position="91"/>
        <end position="112"/>
    </location>
</feature>
<feature type="compositionally biased region" description="Low complexity" evidence="1">
    <location>
        <begin position="854"/>
        <end position="865"/>
    </location>
</feature>
<evidence type="ECO:0000313" key="4">
    <source>
        <dbReference type="Proteomes" id="UP000242525"/>
    </source>
</evidence>
<sequence>MPLRQSSARKRRTQGLRQRMRTLTRYEPENASTDDENDSDRPVGVTLPHGHHHRQSHSHKSVAQQATEQSVLKKVDVEILRIIAGLADQRAHTRTRARIEQQRQNDYSGRYNYNGKEKEEDDDLDFVDAFQAFEAFTELNNLTRNNYRNFFTVLNILINLCGQAPLPQERDTWSTRLSAYLQTYSAAELRRANNTLLRARLHSFDNRTRDRFLGLWYESYSAQTERDKKLGEIAAQYNWCRVVAAPLQLWFTRLTEQRAREAAAGAKADLRLKRRMFDRLLARCQAVTVAEEKADRLTKGWVLRRWMQRYRGEVERSQVAQLVYNRSLKERYLLAIDHAKVEVQTDRVYNRRLAEEVLTGWINRTKRIVQMDNQAAEEDRAILINDVFQQWARSFDIVDDMYAHAELASDTLALKHTLATWKRRTKHDTALRELLNKKETNSLKSIFTSWLSKSTDYRRARELNKYHTLGHSLKIWRLGTRANQVTAVRNEELSQRYFAKWRLQARLNLFTTLRNTSLAAGILSHWCDALDKVEVHTYDRYDEYQAVKNTRLAEKFLAVWRTRNAVQAEREAEATNVYNQGIVRHAFYSLMYRDDQLIDQANTADKQYRLATLKAHLAQWRGALVHLKTQRREAALATFQKEQATRLADKYLNLWFGRYVDVEELETTGDELAAEREMAMKCEALVVWAERARTVAENAREADRQVAARALVRWHESHERVAQLETDADDFVLASNLQLVERTYRAWRMRMFKVRTKARDADDFNKQLGEQRFKAVWRYWKLRTWELQNERALMPTMSQRQPQKQQHPPAANFLQQRESVMRSYSILRRPLVHATATNPRPVPQLVAFTAPEPALAPAEPPDQAETPAGPAADEEYAPETPTRPHVRKTVPYTSLGRWRRARTPAGRLLGTGGVGGGGGAATIPRFEPASQFPITQSNAAAAAATAMSPSYGR</sequence>
<feature type="region of interest" description="Disordered" evidence="1">
    <location>
        <begin position="1"/>
        <end position="67"/>
    </location>
</feature>
<feature type="domain" description="Sfi1 spindle body" evidence="2">
    <location>
        <begin position="288"/>
        <end position="782"/>
    </location>
</feature>
<feature type="compositionally biased region" description="Basic residues" evidence="1">
    <location>
        <begin position="7"/>
        <end position="22"/>
    </location>
</feature>